<evidence type="ECO:0000256" key="6">
    <source>
        <dbReference type="ARBA" id="ARBA00023244"/>
    </source>
</evidence>
<dbReference type="Proteomes" id="UP000289708">
    <property type="component" value="Unassembled WGS sequence"/>
</dbReference>
<comment type="similarity">
    <text evidence="3 8">Belongs to the HMBS family.</text>
</comment>
<name>A0A4Q0MJJ6_9HYPH</name>
<dbReference type="Pfam" id="PF03900">
    <property type="entry name" value="Porphobil_deamC"/>
    <property type="match status" value="1"/>
</dbReference>
<sequence length="332" mass="34210">MDVARLSRRGGCDVGQKQQDEHAIPTPLFRIGTRGSPLALWQANTVRDGLTAALGGDPAAVEIVVIKTTGDAIQDRPLSEAGGKGLFVKEIDEALIGGRVDLAVHSAKDLPTDLAPGTALAAVLPRADVRDALIGGAAPTLDALPQGAVVGTASLRRGALVRRRRPDLKVTSFRGNVQTRLDKLARGEVQATLLALAGLTRLGLERHATEILPEDEFLPALGQGAVAVTARSGDDRTRAALAALDCADTASALACERAFLKVLDGSCRTPIAGLARVTGGALAFRGLVLSEDGARTVEGEARGLAADAEALGAEAGRDVKARTPPDLLAAFG</sequence>
<dbReference type="InterPro" id="IPR036803">
    <property type="entry name" value="Porphobilinogen_deaminase_C_sf"/>
</dbReference>
<dbReference type="OrthoDB" id="9810298at2"/>
<comment type="caution">
    <text evidence="11">The sequence shown here is derived from an EMBL/GenBank/DDBJ whole genome shotgun (WGS) entry which is preliminary data.</text>
</comment>
<dbReference type="Gene3D" id="3.40.190.10">
    <property type="entry name" value="Periplasmic binding protein-like II"/>
    <property type="match status" value="2"/>
</dbReference>
<dbReference type="UniPathway" id="UPA00251">
    <property type="reaction ID" value="UER00319"/>
</dbReference>
<dbReference type="GO" id="GO:0005737">
    <property type="term" value="C:cytoplasm"/>
    <property type="evidence" value="ECO:0007669"/>
    <property type="project" value="UniProtKB-UniRule"/>
</dbReference>
<evidence type="ECO:0000313" key="11">
    <source>
        <dbReference type="EMBL" id="RXF73136.1"/>
    </source>
</evidence>
<feature type="domain" description="Porphobilinogen deaminase N-terminal" evidence="9">
    <location>
        <begin position="29"/>
        <end position="238"/>
    </location>
</feature>
<dbReference type="EMBL" id="RYFI01000010">
    <property type="protein sequence ID" value="RXF73136.1"/>
    <property type="molecule type" value="Genomic_DNA"/>
</dbReference>
<feature type="modified residue" description="S-(dipyrrolylmethanemethyl)cysteine" evidence="8">
    <location>
        <position position="267"/>
    </location>
</feature>
<dbReference type="EC" id="2.5.1.61" evidence="8"/>
<dbReference type="InterPro" id="IPR022417">
    <property type="entry name" value="Porphobilin_deaminase_N"/>
</dbReference>
<dbReference type="FunFam" id="3.40.190.10:FF:000005">
    <property type="entry name" value="Porphobilinogen deaminase"/>
    <property type="match status" value="1"/>
</dbReference>
<dbReference type="InterPro" id="IPR022418">
    <property type="entry name" value="Porphobilinogen_deaminase_C"/>
</dbReference>
<keyword evidence="5 8" id="KW-0808">Transferase</keyword>
<evidence type="ECO:0000256" key="3">
    <source>
        <dbReference type="ARBA" id="ARBA00005638"/>
    </source>
</evidence>
<dbReference type="InterPro" id="IPR022419">
    <property type="entry name" value="Porphobilin_deaminase_cofac_BS"/>
</dbReference>
<comment type="catalytic activity">
    <reaction evidence="7 8">
        <text>4 porphobilinogen + H2O = hydroxymethylbilane + 4 NH4(+)</text>
        <dbReference type="Rhea" id="RHEA:13185"/>
        <dbReference type="ChEBI" id="CHEBI:15377"/>
        <dbReference type="ChEBI" id="CHEBI:28938"/>
        <dbReference type="ChEBI" id="CHEBI:57845"/>
        <dbReference type="ChEBI" id="CHEBI:58126"/>
        <dbReference type="EC" id="2.5.1.61"/>
    </reaction>
</comment>
<dbReference type="AlphaFoldDB" id="A0A4Q0MJJ6"/>
<keyword evidence="12" id="KW-1185">Reference proteome</keyword>
<comment type="pathway">
    <text evidence="2">Porphyrin-containing compound metabolism; protoporphyrin-IX biosynthesis; coproporphyrinogen-III from 5-aminolevulinate: step 2/4.</text>
</comment>
<evidence type="ECO:0000256" key="4">
    <source>
        <dbReference type="ARBA" id="ARBA00011245"/>
    </source>
</evidence>
<evidence type="ECO:0000256" key="2">
    <source>
        <dbReference type="ARBA" id="ARBA00004735"/>
    </source>
</evidence>
<accession>A0A4Q0MJJ6</accession>
<dbReference type="PIRSF" id="PIRSF001438">
    <property type="entry name" value="4pyrrol_synth_OHMeBilane_synth"/>
    <property type="match status" value="1"/>
</dbReference>
<evidence type="ECO:0000313" key="12">
    <source>
        <dbReference type="Proteomes" id="UP000289708"/>
    </source>
</evidence>
<dbReference type="HAMAP" id="MF_00260">
    <property type="entry name" value="Porphobil_deam"/>
    <property type="match status" value="1"/>
</dbReference>
<dbReference type="InterPro" id="IPR000860">
    <property type="entry name" value="HemC"/>
</dbReference>
<comment type="subunit">
    <text evidence="4 8">Monomer.</text>
</comment>
<dbReference type="Gene3D" id="3.30.160.40">
    <property type="entry name" value="Porphobilinogen deaminase, C-terminal domain"/>
    <property type="match status" value="1"/>
</dbReference>
<dbReference type="PRINTS" id="PR00151">
    <property type="entry name" value="PORPHBDMNASE"/>
</dbReference>
<dbReference type="SUPFAM" id="SSF54782">
    <property type="entry name" value="Porphobilinogen deaminase (hydroxymethylbilane synthase), C-terminal domain"/>
    <property type="match status" value="1"/>
</dbReference>
<dbReference type="GO" id="GO:0006782">
    <property type="term" value="P:protoporphyrinogen IX biosynthetic process"/>
    <property type="evidence" value="ECO:0007669"/>
    <property type="project" value="UniProtKB-UniRule"/>
</dbReference>
<dbReference type="SUPFAM" id="SSF53850">
    <property type="entry name" value="Periplasmic binding protein-like II"/>
    <property type="match status" value="1"/>
</dbReference>
<gene>
    <name evidence="8" type="primary">hemC</name>
    <name evidence="11" type="ORF">EK403_11650</name>
</gene>
<evidence type="ECO:0000259" key="9">
    <source>
        <dbReference type="Pfam" id="PF01379"/>
    </source>
</evidence>
<evidence type="ECO:0000256" key="5">
    <source>
        <dbReference type="ARBA" id="ARBA00022679"/>
    </source>
</evidence>
<dbReference type="NCBIfam" id="TIGR00212">
    <property type="entry name" value="hemC"/>
    <property type="match status" value="1"/>
</dbReference>
<evidence type="ECO:0000256" key="7">
    <source>
        <dbReference type="ARBA" id="ARBA00048169"/>
    </source>
</evidence>
<protein>
    <recommendedName>
        <fullName evidence="8">Porphobilinogen deaminase</fullName>
        <shortName evidence="8">PBG</shortName>
        <ecNumber evidence="8">2.5.1.61</ecNumber>
    </recommendedName>
    <alternativeName>
        <fullName evidence="8">Hydroxymethylbilane synthase</fullName>
        <shortName evidence="8">HMBS</shortName>
    </alternativeName>
    <alternativeName>
        <fullName evidence="8">Pre-uroporphyrinogen synthase</fullName>
    </alternativeName>
</protein>
<proteinExistence type="inferred from homology"/>
<dbReference type="Pfam" id="PF01379">
    <property type="entry name" value="Porphobil_deam"/>
    <property type="match status" value="1"/>
</dbReference>
<comment type="cofactor">
    <cofactor evidence="8">
        <name>dipyrromethane</name>
        <dbReference type="ChEBI" id="CHEBI:60342"/>
    </cofactor>
    <text evidence="8">Binds 1 dipyrromethane group covalently.</text>
</comment>
<dbReference type="GO" id="GO:0004418">
    <property type="term" value="F:hydroxymethylbilane synthase activity"/>
    <property type="evidence" value="ECO:0007669"/>
    <property type="project" value="UniProtKB-UniRule"/>
</dbReference>
<keyword evidence="6 8" id="KW-0627">Porphyrin biosynthesis</keyword>
<comment type="function">
    <text evidence="1 8">Tetrapolymerization of the monopyrrole PBG into the hydroxymethylbilane pre-uroporphyrinogen in several discrete steps.</text>
</comment>
<dbReference type="PANTHER" id="PTHR11557:SF0">
    <property type="entry name" value="PORPHOBILINOGEN DEAMINASE"/>
    <property type="match status" value="1"/>
</dbReference>
<comment type="miscellaneous">
    <text evidence="8">The porphobilinogen subunits are added to the dipyrromethane group.</text>
</comment>
<evidence type="ECO:0000256" key="1">
    <source>
        <dbReference type="ARBA" id="ARBA00002869"/>
    </source>
</evidence>
<dbReference type="PANTHER" id="PTHR11557">
    <property type="entry name" value="PORPHOBILINOGEN DEAMINASE"/>
    <property type="match status" value="1"/>
</dbReference>
<evidence type="ECO:0000256" key="8">
    <source>
        <dbReference type="HAMAP-Rule" id="MF_00260"/>
    </source>
</evidence>
<organism evidence="11 12">
    <name type="scientific">Hansschlegelia zhihuaiae</name>
    <dbReference type="NCBI Taxonomy" id="405005"/>
    <lineage>
        <taxon>Bacteria</taxon>
        <taxon>Pseudomonadati</taxon>
        <taxon>Pseudomonadota</taxon>
        <taxon>Alphaproteobacteria</taxon>
        <taxon>Hyphomicrobiales</taxon>
        <taxon>Methylopilaceae</taxon>
        <taxon>Hansschlegelia</taxon>
    </lineage>
</organism>
<evidence type="ECO:0000259" key="10">
    <source>
        <dbReference type="Pfam" id="PF03900"/>
    </source>
</evidence>
<reference evidence="11 12" key="1">
    <citation type="submission" date="2018-12" db="EMBL/GenBank/DDBJ databases">
        <title>bacterium Hansschlegelia zhihuaiae S113.</title>
        <authorList>
            <person name="He J."/>
        </authorList>
    </citation>
    <scope>NUCLEOTIDE SEQUENCE [LARGE SCALE GENOMIC DNA]</scope>
    <source>
        <strain evidence="11 12">S 113</strain>
    </source>
</reference>
<feature type="domain" description="Porphobilinogen deaminase C-terminal" evidence="10">
    <location>
        <begin position="254"/>
        <end position="318"/>
    </location>
</feature>
<dbReference type="PROSITE" id="PS00533">
    <property type="entry name" value="PORPHOBILINOGEN_DEAM"/>
    <property type="match status" value="1"/>
</dbReference>